<comment type="caution">
    <text evidence="1">The sequence shown here is derived from an EMBL/GenBank/DDBJ whole genome shotgun (WGS) entry which is preliminary data.</text>
</comment>
<evidence type="ECO:0000313" key="2">
    <source>
        <dbReference type="Proteomes" id="UP001232584"/>
    </source>
</evidence>
<evidence type="ECO:0000313" key="1">
    <source>
        <dbReference type="EMBL" id="MDQ0555497.1"/>
    </source>
</evidence>
<name>A0ABU0MX62_9FIRM</name>
<accession>A0ABU0MX62</accession>
<proteinExistence type="predicted"/>
<keyword evidence="2" id="KW-1185">Reference proteome</keyword>
<protein>
    <submittedName>
        <fullName evidence="1">Uncharacterized protein</fullName>
    </submittedName>
</protein>
<dbReference type="Proteomes" id="UP001232584">
    <property type="component" value="Unassembled WGS sequence"/>
</dbReference>
<sequence>MFEIINFRYFNNLRVIVSCEKGVVELLDIDETVGSRKLNYRVYG</sequence>
<organism evidence="1 2">
    <name type="scientific">Paraclostridium ghonii</name>
    <dbReference type="NCBI Taxonomy" id="29358"/>
    <lineage>
        <taxon>Bacteria</taxon>
        <taxon>Bacillati</taxon>
        <taxon>Bacillota</taxon>
        <taxon>Clostridia</taxon>
        <taxon>Peptostreptococcales</taxon>
        <taxon>Peptostreptococcaceae</taxon>
        <taxon>Paraclostridium</taxon>
    </lineage>
</organism>
<dbReference type="EMBL" id="JAUSWG010000002">
    <property type="protein sequence ID" value="MDQ0555497.1"/>
    <property type="molecule type" value="Genomic_DNA"/>
</dbReference>
<gene>
    <name evidence="1" type="ORF">QOZ92_000610</name>
</gene>
<reference evidence="1 2" key="1">
    <citation type="submission" date="2023-07" db="EMBL/GenBank/DDBJ databases">
        <title>Genomic Encyclopedia of Type Strains, Phase IV (KMG-IV): sequencing the most valuable type-strain genomes for metagenomic binning, comparative biology and taxonomic classification.</title>
        <authorList>
            <person name="Goeker M."/>
        </authorList>
    </citation>
    <scope>NUCLEOTIDE SEQUENCE [LARGE SCALE GENOMIC DNA]</scope>
    <source>
        <strain evidence="1 2">DSM 15049</strain>
    </source>
</reference>